<evidence type="ECO:0000256" key="1">
    <source>
        <dbReference type="SAM" id="MobiDB-lite"/>
    </source>
</evidence>
<name>A0A427XZ57_9TREE</name>
<protein>
    <submittedName>
        <fullName evidence="2">Uncharacterized protein</fullName>
    </submittedName>
</protein>
<dbReference type="AlphaFoldDB" id="A0A427XZ57"/>
<accession>A0A427XZ57</accession>
<feature type="compositionally biased region" description="Polar residues" evidence="1">
    <location>
        <begin position="297"/>
        <end position="326"/>
    </location>
</feature>
<feature type="region of interest" description="Disordered" evidence="1">
    <location>
        <begin position="1"/>
        <end position="56"/>
    </location>
</feature>
<organism evidence="2 3">
    <name type="scientific">Saitozyma podzolica</name>
    <dbReference type="NCBI Taxonomy" id="1890683"/>
    <lineage>
        <taxon>Eukaryota</taxon>
        <taxon>Fungi</taxon>
        <taxon>Dikarya</taxon>
        <taxon>Basidiomycota</taxon>
        <taxon>Agaricomycotina</taxon>
        <taxon>Tremellomycetes</taxon>
        <taxon>Tremellales</taxon>
        <taxon>Trimorphomycetaceae</taxon>
        <taxon>Saitozyma</taxon>
    </lineage>
</organism>
<evidence type="ECO:0000313" key="2">
    <source>
        <dbReference type="EMBL" id="RSH83995.1"/>
    </source>
</evidence>
<evidence type="ECO:0000313" key="3">
    <source>
        <dbReference type="Proteomes" id="UP000279259"/>
    </source>
</evidence>
<feature type="region of interest" description="Disordered" evidence="1">
    <location>
        <begin position="249"/>
        <end position="361"/>
    </location>
</feature>
<feature type="compositionally biased region" description="Low complexity" evidence="1">
    <location>
        <begin position="26"/>
        <end position="42"/>
    </location>
</feature>
<feature type="compositionally biased region" description="Acidic residues" evidence="1">
    <location>
        <begin position="392"/>
        <end position="406"/>
    </location>
</feature>
<feature type="region of interest" description="Disordered" evidence="1">
    <location>
        <begin position="379"/>
        <end position="421"/>
    </location>
</feature>
<proteinExistence type="predicted"/>
<comment type="caution">
    <text evidence="2">The sequence shown here is derived from an EMBL/GenBank/DDBJ whole genome shotgun (WGS) entry which is preliminary data.</text>
</comment>
<keyword evidence="3" id="KW-1185">Reference proteome</keyword>
<dbReference type="EMBL" id="RSCD01000022">
    <property type="protein sequence ID" value="RSH83995.1"/>
    <property type="molecule type" value="Genomic_DNA"/>
</dbReference>
<gene>
    <name evidence="2" type="ORF">EHS25_005240</name>
</gene>
<dbReference type="OrthoDB" id="10435472at2759"/>
<dbReference type="Proteomes" id="UP000279259">
    <property type="component" value="Unassembled WGS sequence"/>
</dbReference>
<reference evidence="2 3" key="1">
    <citation type="submission" date="2018-11" db="EMBL/GenBank/DDBJ databases">
        <title>Genome sequence of Saitozyma podzolica DSM 27192.</title>
        <authorList>
            <person name="Aliyu H."/>
            <person name="Gorte O."/>
            <person name="Ochsenreither K."/>
        </authorList>
    </citation>
    <scope>NUCLEOTIDE SEQUENCE [LARGE SCALE GENOMIC DNA]</scope>
    <source>
        <strain evidence="2 3">DSM 27192</strain>
    </source>
</reference>
<feature type="compositionally biased region" description="Polar residues" evidence="1">
    <location>
        <begin position="249"/>
        <end position="264"/>
    </location>
</feature>
<feature type="region of interest" description="Disordered" evidence="1">
    <location>
        <begin position="595"/>
        <end position="618"/>
    </location>
</feature>
<sequence length="618" mass="67057">MDLGSVLNPRSPDAGASQAGPSQEIASSQAGPSQGSASAMQGRFPDEPFGSGSSQNRLSRVTLPVLIQVSDGEHTSAWLASKRRDDATANDSARVVPLLIQLGSEESFDRARDLVSAWTEDGNRTRLAAEPLEACIDSVLEQGFREDGSRPRVSGRTRVTSLAQDHADYRTLHQDYWFEGLRTASSHLDDAVHGRRWRNSRNPPDDRPVTQTLTLHFGGNLGNKELTIDAAVCKTVQDLETARQNITSWSNPSMTRGVSSTVSRQADPGVGSSRQGGLHHASEYVQPQPRQREPQFLQPSQQPAPTSMGYNTLANPNAGFVTTSMQADPGVGSSRQGHLQHGRGYLQAQPREREPQSLHSSQQFAPTFTGYTPLTHLSAGFVPLAPSSSQNSDDDDDDDDDGDDDVVTPVPRRRLEPGPQIHRSVSLPLLLSMTDGTRTSRWLVSQDCLSGSVTSQASIRVELVDQPQPRAGRTLIDELLIQNSIRSVLGDDPAVRSSFMTGETQREIRGAIEEAQYENDPSGFIKTFQFQPFYAALNQASSDLNDFIGNGPSANDNAARQFLTLRYDGRPDTHLTVNVDVCRTSEQLTHTARDAIGEGPEHPGAGSAGAGFMDVVMD</sequence>